<accession>K0SF70</accession>
<evidence type="ECO:0000313" key="2">
    <source>
        <dbReference type="EMBL" id="EJK57247.1"/>
    </source>
</evidence>
<evidence type="ECO:0000256" key="1">
    <source>
        <dbReference type="SAM" id="MobiDB-lite"/>
    </source>
</evidence>
<comment type="caution">
    <text evidence="2">The sequence shown here is derived from an EMBL/GenBank/DDBJ whole genome shotgun (WGS) entry which is preliminary data.</text>
</comment>
<protein>
    <submittedName>
        <fullName evidence="2">Uncharacterized protein</fullName>
    </submittedName>
</protein>
<dbReference type="EMBL" id="AGNL01028924">
    <property type="protein sequence ID" value="EJK57247.1"/>
    <property type="molecule type" value="Genomic_DNA"/>
</dbReference>
<feature type="non-terminal residue" evidence="2">
    <location>
        <position position="1"/>
    </location>
</feature>
<organism evidence="2 3">
    <name type="scientific">Thalassiosira oceanica</name>
    <name type="common">Marine diatom</name>
    <dbReference type="NCBI Taxonomy" id="159749"/>
    <lineage>
        <taxon>Eukaryota</taxon>
        <taxon>Sar</taxon>
        <taxon>Stramenopiles</taxon>
        <taxon>Ochrophyta</taxon>
        <taxon>Bacillariophyta</taxon>
        <taxon>Coscinodiscophyceae</taxon>
        <taxon>Thalassiosirophycidae</taxon>
        <taxon>Thalassiosirales</taxon>
        <taxon>Thalassiosiraceae</taxon>
        <taxon>Thalassiosira</taxon>
    </lineage>
</organism>
<gene>
    <name evidence="2" type="ORF">THAOC_22734</name>
</gene>
<sequence>PGSNQRVGPTKRGGDWSLAASPRPHIDRKSAGLRV</sequence>
<dbReference type="Proteomes" id="UP000266841">
    <property type="component" value="Unassembled WGS sequence"/>
</dbReference>
<keyword evidence="3" id="KW-1185">Reference proteome</keyword>
<reference evidence="2 3" key="1">
    <citation type="journal article" date="2012" name="Genome Biol.">
        <title>Genome and low-iron response of an oceanic diatom adapted to chronic iron limitation.</title>
        <authorList>
            <person name="Lommer M."/>
            <person name="Specht M."/>
            <person name="Roy A.S."/>
            <person name="Kraemer L."/>
            <person name="Andreson R."/>
            <person name="Gutowska M.A."/>
            <person name="Wolf J."/>
            <person name="Bergner S.V."/>
            <person name="Schilhabel M.B."/>
            <person name="Klostermeier U.C."/>
            <person name="Beiko R.G."/>
            <person name="Rosenstiel P."/>
            <person name="Hippler M."/>
            <person name="Laroche J."/>
        </authorList>
    </citation>
    <scope>NUCLEOTIDE SEQUENCE [LARGE SCALE GENOMIC DNA]</scope>
    <source>
        <strain evidence="2 3">CCMP1005</strain>
    </source>
</reference>
<dbReference type="AlphaFoldDB" id="K0SF70"/>
<evidence type="ECO:0000313" key="3">
    <source>
        <dbReference type="Proteomes" id="UP000266841"/>
    </source>
</evidence>
<name>K0SF70_THAOC</name>
<feature type="compositionally biased region" description="Basic and acidic residues" evidence="1">
    <location>
        <begin position="24"/>
        <end position="35"/>
    </location>
</feature>
<feature type="region of interest" description="Disordered" evidence="1">
    <location>
        <begin position="1"/>
        <end position="35"/>
    </location>
</feature>
<proteinExistence type="predicted"/>